<feature type="transmembrane region" description="Helical" evidence="5">
    <location>
        <begin position="104"/>
        <end position="120"/>
    </location>
</feature>
<feature type="transmembrane region" description="Helical" evidence="5">
    <location>
        <begin position="294"/>
        <end position="311"/>
    </location>
</feature>
<feature type="transmembrane region" description="Helical" evidence="5">
    <location>
        <begin position="126"/>
        <end position="146"/>
    </location>
</feature>
<evidence type="ECO:0000259" key="6">
    <source>
        <dbReference type="Pfam" id="PF01699"/>
    </source>
</evidence>
<comment type="caution">
    <text evidence="7">The sequence shown here is derived from an EMBL/GenBank/DDBJ whole genome shotgun (WGS) entry which is preliminary data.</text>
</comment>
<evidence type="ECO:0000256" key="5">
    <source>
        <dbReference type="SAM" id="Phobius"/>
    </source>
</evidence>
<keyword evidence="4 5" id="KW-0472">Membrane</keyword>
<feature type="transmembrane region" description="Helical" evidence="5">
    <location>
        <begin position="71"/>
        <end position="92"/>
    </location>
</feature>
<evidence type="ECO:0000256" key="3">
    <source>
        <dbReference type="ARBA" id="ARBA00022989"/>
    </source>
</evidence>
<evidence type="ECO:0000256" key="4">
    <source>
        <dbReference type="ARBA" id="ARBA00023136"/>
    </source>
</evidence>
<dbReference type="InterPro" id="IPR004837">
    <property type="entry name" value="NaCa_Exmemb"/>
</dbReference>
<dbReference type="InterPro" id="IPR044880">
    <property type="entry name" value="NCX_ion-bd_dom_sf"/>
</dbReference>
<comment type="subcellular location">
    <subcellularLocation>
        <location evidence="1">Membrane</location>
        <topology evidence="1">Multi-pass membrane protein</topology>
    </subcellularLocation>
</comment>
<dbReference type="EMBL" id="PFAL01000001">
    <property type="protein sequence ID" value="PIR95876.1"/>
    <property type="molecule type" value="Genomic_DNA"/>
</dbReference>
<dbReference type="GO" id="GO:0006874">
    <property type="term" value="P:intracellular calcium ion homeostasis"/>
    <property type="evidence" value="ECO:0007669"/>
    <property type="project" value="TreeGrafter"/>
</dbReference>
<accession>A0A2H0V9V0</accession>
<feature type="domain" description="Sodium/calcium exchanger membrane region" evidence="6">
    <location>
        <begin position="7"/>
        <end position="144"/>
    </location>
</feature>
<protein>
    <recommendedName>
        <fullName evidence="6">Sodium/calcium exchanger membrane region domain-containing protein</fullName>
    </recommendedName>
</protein>
<feature type="domain" description="Sodium/calcium exchanger membrane region" evidence="6">
    <location>
        <begin position="166"/>
        <end position="307"/>
    </location>
</feature>
<dbReference type="InterPro" id="IPR004481">
    <property type="entry name" value="K/Na/Ca-exchanger"/>
</dbReference>
<sequence>MNLFLNYLLLAFLFIVLGACADLAVQNIKYIATALRMRIFALGVLLGVITSLPELSVGLNASLEGVTALSVGNLIGGVIVLIGFVLGASLLFGRQIKTDKSMKSLIPEALFILLPILLGLDGKFGLIDGLILVIFYFTLLFYLYRFNRTLTGDEVVFLERSKIIKSLFLALIGMAGMMLAAHWVILMTVDLLTTLNISKLFVGMFVFSIGTNLPEIIITFTSWRRQAMELSVSHLMSSAFSNILILGLLSVINPIAFTLSPTYYVLAIFLIILIIAFSIFVYTNKRLDRREGSVLLAIYLLFLFTNIYIISR</sequence>
<keyword evidence="2 5" id="KW-0812">Transmembrane</keyword>
<feature type="transmembrane region" description="Helical" evidence="5">
    <location>
        <begin position="167"/>
        <end position="189"/>
    </location>
</feature>
<dbReference type="AlphaFoldDB" id="A0A2H0V9V0"/>
<dbReference type="Gene3D" id="1.20.1420.30">
    <property type="entry name" value="NCX, central ion-binding region"/>
    <property type="match status" value="1"/>
</dbReference>
<feature type="transmembrane region" description="Helical" evidence="5">
    <location>
        <begin position="6"/>
        <end position="25"/>
    </location>
</feature>
<gene>
    <name evidence="7" type="ORF">COT93_00015</name>
</gene>
<feature type="transmembrane region" description="Helical" evidence="5">
    <location>
        <begin position="37"/>
        <end position="59"/>
    </location>
</feature>
<proteinExistence type="predicted"/>
<dbReference type="PANTHER" id="PTHR10846:SF8">
    <property type="entry name" value="INNER MEMBRANE PROTEIN YRBG"/>
    <property type="match status" value="1"/>
</dbReference>
<dbReference type="Proteomes" id="UP000229972">
    <property type="component" value="Unassembled WGS sequence"/>
</dbReference>
<evidence type="ECO:0000256" key="1">
    <source>
        <dbReference type="ARBA" id="ARBA00004141"/>
    </source>
</evidence>
<feature type="transmembrane region" description="Helical" evidence="5">
    <location>
        <begin position="235"/>
        <end position="257"/>
    </location>
</feature>
<keyword evidence="3 5" id="KW-1133">Transmembrane helix</keyword>
<dbReference type="Pfam" id="PF01699">
    <property type="entry name" value="Na_Ca_ex"/>
    <property type="match status" value="2"/>
</dbReference>
<dbReference type="PANTHER" id="PTHR10846">
    <property type="entry name" value="SODIUM/POTASSIUM/CALCIUM EXCHANGER"/>
    <property type="match status" value="1"/>
</dbReference>
<evidence type="ECO:0000256" key="2">
    <source>
        <dbReference type="ARBA" id="ARBA00022692"/>
    </source>
</evidence>
<organism evidence="7 8">
    <name type="scientific">Candidatus Falkowbacteria bacterium CG10_big_fil_rev_8_21_14_0_10_37_18</name>
    <dbReference type="NCBI Taxonomy" id="1974562"/>
    <lineage>
        <taxon>Bacteria</taxon>
        <taxon>Candidatus Falkowiibacteriota</taxon>
    </lineage>
</organism>
<dbReference type="GO" id="GO:0005262">
    <property type="term" value="F:calcium channel activity"/>
    <property type="evidence" value="ECO:0007669"/>
    <property type="project" value="TreeGrafter"/>
</dbReference>
<dbReference type="GO" id="GO:0008273">
    <property type="term" value="F:calcium, potassium:sodium antiporter activity"/>
    <property type="evidence" value="ECO:0007669"/>
    <property type="project" value="TreeGrafter"/>
</dbReference>
<feature type="transmembrane region" description="Helical" evidence="5">
    <location>
        <begin position="201"/>
        <end position="223"/>
    </location>
</feature>
<evidence type="ECO:0000313" key="8">
    <source>
        <dbReference type="Proteomes" id="UP000229972"/>
    </source>
</evidence>
<dbReference type="GO" id="GO:0005886">
    <property type="term" value="C:plasma membrane"/>
    <property type="evidence" value="ECO:0007669"/>
    <property type="project" value="TreeGrafter"/>
</dbReference>
<feature type="transmembrane region" description="Helical" evidence="5">
    <location>
        <begin position="263"/>
        <end position="282"/>
    </location>
</feature>
<name>A0A2H0V9V0_9BACT</name>
<evidence type="ECO:0000313" key="7">
    <source>
        <dbReference type="EMBL" id="PIR95876.1"/>
    </source>
</evidence>
<reference evidence="8" key="1">
    <citation type="submission" date="2017-09" db="EMBL/GenBank/DDBJ databases">
        <title>Depth-based differentiation of microbial function through sediment-hosted aquifers and enrichment of novel symbionts in the deep terrestrial subsurface.</title>
        <authorList>
            <person name="Probst A.J."/>
            <person name="Ladd B."/>
            <person name="Jarett J.K."/>
            <person name="Geller-Mcgrath D.E."/>
            <person name="Sieber C.M.K."/>
            <person name="Emerson J.B."/>
            <person name="Anantharaman K."/>
            <person name="Thomas B.C."/>
            <person name="Malmstrom R."/>
            <person name="Stieglmeier M."/>
            <person name="Klingl A."/>
            <person name="Woyke T."/>
            <person name="Ryan C.M."/>
            <person name="Banfield J.F."/>
        </authorList>
    </citation>
    <scope>NUCLEOTIDE SEQUENCE [LARGE SCALE GENOMIC DNA]</scope>
</reference>